<dbReference type="Proteomes" id="UP001054837">
    <property type="component" value="Unassembled WGS sequence"/>
</dbReference>
<comment type="caution">
    <text evidence="1">The sequence shown here is derived from an EMBL/GenBank/DDBJ whole genome shotgun (WGS) entry which is preliminary data.</text>
</comment>
<evidence type="ECO:0000313" key="2">
    <source>
        <dbReference type="Proteomes" id="UP001054837"/>
    </source>
</evidence>
<keyword evidence="2" id="KW-1185">Reference proteome</keyword>
<evidence type="ECO:0000313" key="1">
    <source>
        <dbReference type="EMBL" id="GIY67211.1"/>
    </source>
</evidence>
<organism evidence="1 2">
    <name type="scientific">Caerostris darwini</name>
    <dbReference type="NCBI Taxonomy" id="1538125"/>
    <lineage>
        <taxon>Eukaryota</taxon>
        <taxon>Metazoa</taxon>
        <taxon>Ecdysozoa</taxon>
        <taxon>Arthropoda</taxon>
        <taxon>Chelicerata</taxon>
        <taxon>Arachnida</taxon>
        <taxon>Araneae</taxon>
        <taxon>Araneomorphae</taxon>
        <taxon>Entelegynae</taxon>
        <taxon>Araneoidea</taxon>
        <taxon>Araneidae</taxon>
        <taxon>Caerostris</taxon>
    </lineage>
</organism>
<accession>A0AAV4VAR8</accession>
<dbReference type="EMBL" id="BPLQ01012712">
    <property type="protein sequence ID" value="GIY67211.1"/>
    <property type="molecule type" value="Genomic_DNA"/>
</dbReference>
<evidence type="ECO:0008006" key="3">
    <source>
        <dbReference type="Google" id="ProtNLM"/>
    </source>
</evidence>
<protein>
    <recommendedName>
        <fullName evidence="3">Secreted protein</fullName>
    </recommendedName>
</protein>
<reference evidence="1 2" key="1">
    <citation type="submission" date="2021-06" db="EMBL/GenBank/DDBJ databases">
        <title>Caerostris darwini draft genome.</title>
        <authorList>
            <person name="Kono N."/>
            <person name="Arakawa K."/>
        </authorList>
    </citation>
    <scope>NUCLEOTIDE SEQUENCE [LARGE SCALE GENOMIC DNA]</scope>
</reference>
<sequence length="88" mass="10427">MNNSEVRHFRLVLFLFFPKTISRFRGICRFWNSWSRKRLSENPECEDIRDGTFVAPQKQEREVIHCCPAIGNRKNSAFLLARSVCAFF</sequence>
<name>A0AAV4VAR8_9ARAC</name>
<dbReference type="AlphaFoldDB" id="A0AAV4VAR8"/>
<proteinExistence type="predicted"/>
<gene>
    <name evidence="1" type="ORF">CDAR_118921</name>
</gene>